<dbReference type="InterPro" id="IPR003018">
    <property type="entry name" value="GAF"/>
</dbReference>
<dbReference type="InterPro" id="IPR050706">
    <property type="entry name" value="Cyclic-di-GMP_PDE-like"/>
</dbReference>
<dbReference type="OrthoDB" id="9793210at2"/>
<evidence type="ECO:0000313" key="2">
    <source>
        <dbReference type="EMBL" id="TLU71905.1"/>
    </source>
</evidence>
<dbReference type="RefSeq" id="WP_138326977.1">
    <property type="nucleotide sequence ID" value="NZ_VCDI01000005.1"/>
</dbReference>
<dbReference type="InterPro" id="IPR029016">
    <property type="entry name" value="GAF-like_dom_sf"/>
</dbReference>
<dbReference type="Pfam" id="PF00563">
    <property type="entry name" value="EAL"/>
    <property type="match status" value="1"/>
</dbReference>
<dbReference type="SMART" id="SM00052">
    <property type="entry name" value="EAL"/>
    <property type="match status" value="1"/>
</dbReference>
<dbReference type="SUPFAM" id="SSF141868">
    <property type="entry name" value="EAL domain-like"/>
    <property type="match status" value="1"/>
</dbReference>
<keyword evidence="3" id="KW-1185">Reference proteome</keyword>
<evidence type="ECO:0000313" key="3">
    <source>
        <dbReference type="Proteomes" id="UP000305654"/>
    </source>
</evidence>
<proteinExistence type="predicted"/>
<reference evidence="2 3" key="1">
    <citation type="submission" date="2019-05" db="EMBL/GenBank/DDBJ databases">
        <authorList>
            <person name="Pankratov T."/>
            <person name="Grouzdev D."/>
        </authorList>
    </citation>
    <scope>NUCLEOTIDE SEQUENCE [LARGE SCALE GENOMIC DNA]</scope>
    <source>
        <strain evidence="2 3">KEBCLARHB70R</strain>
    </source>
</reference>
<accession>A0A5R9J2P6</accession>
<dbReference type="SUPFAM" id="SSF55781">
    <property type="entry name" value="GAF domain-like"/>
    <property type="match status" value="1"/>
</dbReference>
<gene>
    <name evidence="2" type="ORF">FE263_15800</name>
</gene>
<dbReference type="EMBL" id="VCDI01000005">
    <property type="protein sequence ID" value="TLU71905.1"/>
    <property type="molecule type" value="Genomic_DNA"/>
</dbReference>
<dbReference type="GO" id="GO:0071111">
    <property type="term" value="F:cyclic-guanylate-specific phosphodiesterase activity"/>
    <property type="evidence" value="ECO:0007669"/>
    <property type="project" value="InterPro"/>
</dbReference>
<dbReference type="InterPro" id="IPR001633">
    <property type="entry name" value="EAL_dom"/>
</dbReference>
<name>A0A5R9J2P6_9PROT</name>
<feature type="domain" description="EAL" evidence="1">
    <location>
        <begin position="170"/>
        <end position="412"/>
    </location>
</feature>
<sequence length="412" mass="44954">MPAAALPHDEEIRLQSLQQSGLLNSQIDGRIKLLTRLAADVFKRPSAAVTLITAERQLNKAGVNIGSSSIPRENSFCSYAILQPNEPLVVEDATRDARFSDNPLVTAEKGPLRFYAGMPLRLPDGQPVGALSVLDHVPGSMSTNEIQTLRAMALQVEDIIRRHRVSSGQRRELLSELRKDMRAGGLFLHWQPIAVAPTLRIVGHEALVRWTRRDGSVLMPDSFIPAAAGSALITDIDRYVLTAACAEVAQANDCGSIAVNISGRWFGAGSRRIAGEVEEVCARTGLDPRRLTIELTEDVPIRDPHRALGELRELKTLGVKLALDDFGTAYSSLNYVEKFPFDVIKLDRAFVRAVGISSRAEVVIQSVVRLAHQLGMMTCAEGVETESQLTFLQSEGADLVQGYFVGRPGARS</sequence>
<dbReference type="Pfam" id="PF01590">
    <property type="entry name" value="GAF"/>
    <property type="match status" value="1"/>
</dbReference>
<comment type="caution">
    <text evidence="2">The sequence shown here is derived from an EMBL/GenBank/DDBJ whole genome shotgun (WGS) entry which is preliminary data.</text>
</comment>
<dbReference type="PANTHER" id="PTHR33121:SF70">
    <property type="entry name" value="SIGNALING PROTEIN YKOW"/>
    <property type="match status" value="1"/>
</dbReference>
<evidence type="ECO:0000259" key="1">
    <source>
        <dbReference type="PROSITE" id="PS50883"/>
    </source>
</evidence>
<dbReference type="Proteomes" id="UP000305654">
    <property type="component" value="Unassembled WGS sequence"/>
</dbReference>
<dbReference type="InterPro" id="IPR035919">
    <property type="entry name" value="EAL_sf"/>
</dbReference>
<organism evidence="2 3">
    <name type="scientific">Lichenicoccus roseus</name>
    <dbReference type="NCBI Taxonomy" id="2683649"/>
    <lineage>
        <taxon>Bacteria</taxon>
        <taxon>Pseudomonadati</taxon>
        <taxon>Pseudomonadota</taxon>
        <taxon>Alphaproteobacteria</taxon>
        <taxon>Acetobacterales</taxon>
        <taxon>Acetobacteraceae</taxon>
        <taxon>Lichenicoccus</taxon>
    </lineage>
</organism>
<protein>
    <submittedName>
        <fullName evidence="2">EAL domain-containing protein</fullName>
    </submittedName>
</protein>
<dbReference type="PROSITE" id="PS50883">
    <property type="entry name" value="EAL"/>
    <property type="match status" value="1"/>
</dbReference>
<dbReference type="CDD" id="cd01948">
    <property type="entry name" value="EAL"/>
    <property type="match status" value="1"/>
</dbReference>
<dbReference type="Gene3D" id="3.20.20.450">
    <property type="entry name" value="EAL domain"/>
    <property type="match status" value="1"/>
</dbReference>
<dbReference type="SMART" id="SM00065">
    <property type="entry name" value="GAF"/>
    <property type="match status" value="1"/>
</dbReference>
<dbReference type="PANTHER" id="PTHR33121">
    <property type="entry name" value="CYCLIC DI-GMP PHOSPHODIESTERASE PDEF"/>
    <property type="match status" value="1"/>
</dbReference>
<dbReference type="AlphaFoldDB" id="A0A5R9J2P6"/>
<dbReference type="Gene3D" id="3.30.450.40">
    <property type="match status" value="1"/>
</dbReference>